<organism evidence="2 3">
    <name type="scientific">Vibrio galatheae</name>
    <dbReference type="NCBI Taxonomy" id="579748"/>
    <lineage>
        <taxon>Bacteria</taxon>
        <taxon>Pseudomonadati</taxon>
        <taxon>Pseudomonadota</taxon>
        <taxon>Gammaproteobacteria</taxon>
        <taxon>Vibrionales</taxon>
        <taxon>Vibrionaceae</taxon>
        <taxon>Vibrio</taxon>
    </lineage>
</organism>
<evidence type="ECO:0000256" key="1">
    <source>
        <dbReference type="SAM" id="MobiDB-lite"/>
    </source>
</evidence>
<feature type="compositionally biased region" description="Polar residues" evidence="1">
    <location>
        <begin position="44"/>
        <end position="54"/>
    </location>
</feature>
<accession>A0A0F4NHX4</accession>
<comment type="caution">
    <text evidence="2">The sequence shown here is derived from an EMBL/GenBank/DDBJ whole genome shotgun (WGS) entry which is preliminary data.</text>
</comment>
<dbReference type="AlphaFoldDB" id="A0A0F4NHX4"/>
<evidence type="ECO:0000313" key="2">
    <source>
        <dbReference type="EMBL" id="KJY82712.1"/>
    </source>
</evidence>
<dbReference type="PATRIC" id="fig|579748.3.peg.2229"/>
<name>A0A0F4NHX4_9VIBR</name>
<protein>
    <submittedName>
        <fullName evidence="2">Uncharacterized protein</fullName>
    </submittedName>
</protein>
<gene>
    <name evidence="2" type="ORF">TW81_10825</name>
</gene>
<keyword evidence="3" id="KW-1185">Reference proteome</keyword>
<sequence>MEERGILKKELASNFFTLHNLKQKASNAPDIMKSMQDAVALAKSVNSVTETSNAKSDKTEQTSK</sequence>
<feature type="compositionally biased region" description="Basic and acidic residues" evidence="1">
    <location>
        <begin position="55"/>
        <end position="64"/>
    </location>
</feature>
<reference evidence="2 3" key="1">
    <citation type="journal article" date="2015" name="BMC Genomics">
        <title>Genome mining reveals unlocked bioactive potential of marine Gram-negative bacteria.</title>
        <authorList>
            <person name="Machado H."/>
            <person name="Sonnenschein E.C."/>
            <person name="Melchiorsen J."/>
            <person name="Gram L."/>
        </authorList>
    </citation>
    <scope>NUCLEOTIDE SEQUENCE [LARGE SCALE GENOMIC DNA]</scope>
    <source>
        <strain evidence="2 3">S2757</strain>
    </source>
</reference>
<dbReference type="STRING" id="579748.TW81_10825"/>
<feature type="region of interest" description="Disordered" evidence="1">
    <location>
        <begin position="44"/>
        <end position="64"/>
    </location>
</feature>
<dbReference type="Proteomes" id="UP000033673">
    <property type="component" value="Unassembled WGS sequence"/>
</dbReference>
<dbReference type="EMBL" id="JXXV01000018">
    <property type="protein sequence ID" value="KJY82712.1"/>
    <property type="molecule type" value="Genomic_DNA"/>
</dbReference>
<proteinExistence type="predicted"/>
<evidence type="ECO:0000313" key="3">
    <source>
        <dbReference type="Proteomes" id="UP000033673"/>
    </source>
</evidence>